<keyword evidence="2" id="KW-1015">Disulfide bond</keyword>
<proteinExistence type="predicted"/>
<feature type="signal peptide" evidence="3">
    <location>
        <begin position="1"/>
        <end position="32"/>
    </location>
</feature>
<dbReference type="Gene3D" id="3.40.50.1110">
    <property type="entry name" value="SGNH hydrolase"/>
    <property type="match status" value="1"/>
</dbReference>
<dbReference type="InterPro" id="IPR036514">
    <property type="entry name" value="SGNH_hydro_sf"/>
</dbReference>
<evidence type="ECO:0000256" key="1">
    <source>
        <dbReference type="PIRSR" id="PIRSR637460-1"/>
    </source>
</evidence>
<accession>A0A7W7LRM4</accession>
<dbReference type="SUPFAM" id="SSF52266">
    <property type="entry name" value="SGNH hydrolase"/>
    <property type="match status" value="1"/>
</dbReference>
<dbReference type="EMBL" id="JACHJH010000005">
    <property type="protein sequence ID" value="MBB4894511.1"/>
    <property type="molecule type" value="Genomic_DNA"/>
</dbReference>
<feature type="domain" description="SGNH hydrolase-type esterase" evidence="4">
    <location>
        <begin position="49"/>
        <end position="289"/>
    </location>
</feature>
<feature type="active site" evidence="1">
    <location>
        <position position="281"/>
    </location>
</feature>
<dbReference type="InterPro" id="IPR013830">
    <property type="entry name" value="SGNH_hydro"/>
</dbReference>
<dbReference type="PANTHER" id="PTHR37981:SF1">
    <property type="entry name" value="SGNH HYDROLASE-TYPE ESTERASE DOMAIN-CONTAINING PROTEIN"/>
    <property type="match status" value="1"/>
</dbReference>
<evidence type="ECO:0000313" key="6">
    <source>
        <dbReference type="Proteomes" id="UP000556084"/>
    </source>
</evidence>
<reference evidence="5 6" key="1">
    <citation type="submission" date="2020-08" db="EMBL/GenBank/DDBJ databases">
        <title>Genomic Encyclopedia of Type Strains, Phase III (KMG-III): the genomes of soil and plant-associated and newly described type strains.</title>
        <authorList>
            <person name="Whitman W."/>
        </authorList>
    </citation>
    <scope>NUCLEOTIDE SEQUENCE [LARGE SCALE GENOMIC DNA]</scope>
    <source>
        <strain evidence="5 6">CECT 3266</strain>
    </source>
</reference>
<comment type="caution">
    <text evidence="5">The sequence shown here is derived from an EMBL/GenBank/DDBJ whole genome shotgun (WGS) entry which is preliminary data.</text>
</comment>
<evidence type="ECO:0000313" key="5">
    <source>
        <dbReference type="EMBL" id="MBB4894511.1"/>
    </source>
</evidence>
<dbReference type="GO" id="GO:0004806">
    <property type="term" value="F:triacylglycerol lipase activity"/>
    <property type="evidence" value="ECO:0007669"/>
    <property type="project" value="TreeGrafter"/>
</dbReference>
<gene>
    <name evidence="5" type="ORF">FHS39_003569</name>
</gene>
<dbReference type="CDD" id="cd01823">
    <property type="entry name" value="SEST_like"/>
    <property type="match status" value="1"/>
</dbReference>
<sequence length="303" mass="31735">MAGFGRHGIRSALAALAVSAALTAGSGVPAVAAPGPGAPKAASEHYVSLGDSYTSGPLIPAQVHWPCLRSNRNYPSLAHQELGFGSFTDVSCGGAKTDDMWSPQPGKDNPAQLDAVGKDTTLVSLGIGGNDIGFDEIIGNCIRLAAGSKPGDKPCEDFYTEGGTDRLAERIAATAPKVAAVLAGIRERAARHARVLVVGFPALATEDGRNCRLSLGMANDDVPYLVATEKRLNAMLRQQAESAGARYVDTYGATTGHDACQAPRDRWIEGLIPLRPALAFHPNDRGEQAMAGAFVEELARPRH</sequence>
<feature type="chain" id="PRO_5031382289" evidence="3">
    <location>
        <begin position="33"/>
        <end position="303"/>
    </location>
</feature>
<feature type="disulfide bond" evidence="2">
    <location>
        <begin position="67"/>
        <end position="92"/>
    </location>
</feature>
<feature type="disulfide bond" evidence="2">
    <location>
        <begin position="141"/>
        <end position="155"/>
    </location>
</feature>
<evidence type="ECO:0000259" key="4">
    <source>
        <dbReference type="Pfam" id="PF13472"/>
    </source>
</evidence>
<dbReference type="Pfam" id="PF13472">
    <property type="entry name" value="Lipase_GDSL_2"/>
    <property type="match status" value="1"/>
</dbReference>
<feature type="active site" description="Nucleophile" evidence="1">
    <location>
        <position position="52"/>
    </location>
</feature>
<dbReference type="InterPro" id="IPR037460">
    <property type="entry name" value="SEST-like"/>
</dbReference>
<dbReference type="PANTHER" id="PTHR37981">
    <property type="entry name" value="LIPASE 2"/>
    <property type="match status" value="1"/>
</dbReference>
<evidence type="ECO:0000256" key="2">
    <source>
        <dbReference type="PIRSR" id="PIRSR637460-2"/>
    </source>
</evidence>
<evidence type="ECO:0000256" key="3">
    <source>
        <dbReference type="SAM" id="SignalP"/>
    </source>
</evidence>
<dbReference type="RefSeq" id="WP_184350318.1">
    <property type="nucleotide sequence ID" value="NZ_JACHJH010000005.1"/>
</dbReference>
<dbReference type="Proteomes" id="UP000556084">
    <property type="component" value="Unassembled WGS sequence"/>
</dbReference>
<keyword evidence="3" id="KW-0732">Signal</keyword>
<organism evidence="5 6">
    <name type="scientific">Streptomyces olivoverticillatus</name>
    <dbReference type="NCBI Taxonomy" id="66427"/>
    <lineage>
        <taxon>Bacteria</taxon>
        <taxon>Bacillati</taxon>
        <taxon>Actinomycetota</taxon>
        <taxon>Actinomycetes</taxon>
        <taxon>Kitasatosporales</taxon>
        <taxon>Streptomycetaceae</taxon>
        <taxon>Streptomyces</taxon>
    </lineage>
</organism>
<keyword evidence="6" id="KW-1185">Reference proteome</keyword>
<name>A0A7W7LRM4_9ACTN</name>
<dbReference type="GO" id="GO:0019433">
    <property type="term" value="P:triglyceride catabolic process"/>
    <property type="evidence" value="ECO:0007669"/>
    <property type="project" value="TreeGrafter"/>
</dbReference>
<protein>
    <submittedName>
        <fullName evidence="5">Lysophospholipase L1-like esterase</fullName>
    </submittedName>
</protein>
<dbReference type="AlphaFoldDB" id="A0A7W7LRM4"/>